<feature type="transmembrane region" description="Helical" evidence="9">
    <location>
        <begin position="255"/>
        <end position="275"/>
    </location>
</feature>
<name>A0A4Q8AAI3_9MICC</name>
<comment type="subcellular location">
    <subcellularLocation>
        <location evidence="1">Cell membrane</location>
        <topology evidence="1">Multi-pass membrane protein</topology>
    </subcellularLocation>
</comment>
<organism evidence="10 11">
    <name type="scientific">Zhihengliuella halotolerans</name>
    <dbReference type="NCBI Taxonomy" id="370736"/>
    <lineage>
        <taxon>Bacteria</taxon>
        <taxon>Bacillati</taxon>
        <taxon>Actinomycetota</taxon>
        <taxon>Actinomycetes</taxon>
        <taxon>Micrococcales</taxon>
        <taxon>Micrococcaceae</taxon>
        <taxon>Zhihengliuella</taxon>
    </lineage>
</organism>
<evidence type="ECO:0000256" key="3">
    <source>
        <dbReference type="ARBA" id="ARBA00022448"/>
    </source>
</evidence>
<evidence type="ECO:0000313" key="10">
    <source>
        <dbReference type="EMBL" id="RZU61122.1"/>
    </source>
</evidence>
<keyword evidence="3" id="KW-0813">Transport</keyword>
<evidence type="ECO:0000256" key="7">
    <source>
        <dbReference type="ARBA" id="ARBA00023136"/>
    </source>
</evidence>
<feature type="transmembrane region" description="Helical" evidence="9">
    <location>
        <begin position="516"/>
        <end position="537"/>
    </location>
</feature>
<feature type="transmembrane region" description="Helical" evidence="9">
    <location>
        <begin position="484"/>
        <end position="504"/>
    </location>
</feature>
<dbReference type="RefSeq" id="WP_130449348.1">
    <property type="nucleotide sequence ID" value="NZ_SHLA01000001.1"/>
</dbReference>
<proteinExistence type="inferred from homology"/>
<feature type="transmembrane region" description="Helical" evidence="9">
    <location>
        <begin position="287"/>
        <end position="306"/>
    </location>
</feature>
<keyword evidence="5 9" id="KW-0812">Transmembrane</keyword>
<dbReference type="InterPro" id="IPR018093">
    <property type="entry name" value="BCCT_CS"/>
</dbReference>
<dbReference type="EMBL" id="SHLA01000001">
    <property type="protein sequence ID" value="RZU61122.1"/>
    <property type="molecule type" value="Genomic_DNA"/>
</dbReference>
<feature type="transmembrane region" description="Helical" evidence="9">
    <location>
        <begin position="374"/>
        <end position="399"/>
    </location>
</feature>
<dbReference type="PROSITE" id="PS01303">
    <property type="entry name" value="BCCT"/>
    <property type="match status" value="1"/>
</dbReference>
<evidence type="ECO:0000256" key="9">
    <source>
        <dbReference type="SAM" id="Phobius"/>
    </source>
</evidence>
<gene>
    <name evidence="10" type="ORF">EV380_0679</name>
</gene>
<dbReference type="PANTHER" id="PTHR30047:SF7">
    <property type="entry name" value="HIGH-AFFINITY CHOLINE TRANSPORT PROTEIN"/>
    <property type="match status" value="1"/>
</dbReference>
<keyword evidence="4" id="KW-1003">Cell membrane</keyword>
<protein>
    <submittedName>
        <fullName evidence="10">Choline/carnitine/betaine transport</fullName>
    </submittedName>
</protein>
<evidence type="ECO:0000256" key="6">
    <source>
        <dbReference type="ARBA" id="ARBA00022989"/>
    </source>
</evidence>
<feature type="region of interest" description="Disordered" evidence="8">
    <location>
        <begin position="579"/>
        <end position="604"/>
    </location>
</feature>
<dbReference type="GO" id="GO:0005886">
    <property type="term" value="C:plasma membrane"/>
    <property type="evidence" value="ECO:0007669"/>
    <property type="project" value="UniProtKB-SubCell"/>
</dbReference>
<dbReference type="GO" id="GO:0022857">
    <property type="term" value="F:transmembrane transporter activity"/>
    <property type="evidence" value="ECO:0007669"/>
    <property type="project" value="InterPro"/>
</dbReference>
<evidence type="ECO:0000256" key="8">
    <source>
        <dbReference type="SAM" id="MobiDB-lite"/>
    </source>
</evidence>
<evidence type="ECO:0000256" key="4">
    <source>
        <dbReference type="ARBA" id="ARBA00022475"/>
    </source>
</evidence>
<reference evidence="10 11" key="1">
    <citation type="submission" date="2019-02" db="EMBL/GenBank/DDBJ databases">
        <title>Sequencing the genomes of 1000 actinobacteria strains.</title>
        <authorList>
            <person name="Klenk H.-P."/>
        </authorList>
    </citation>
    <scope>NUCLEOTIDE SEQUENCE [LARGE SCALE GENOMIC DNA]</scope>
    <source>
        <strain evidence="10 11">DSM 17364</strain>
    </source>
</reference>
<dbReference type="InterPro" id="IPR000060">
    <property type="entry name" value="BCCT_transptr"/>
</dbReference>
<comment type="similarity">
    <text evidence="2">Belongs to the BCCT transporter (TC 2.A.15) family.</text>
</comment>
<keyword evidence="7 9" id="KW-0472">Membrane</keyword>
<evidence type="ECO:0000256" key="2">
    <source>
        <dbReference type="ARBA" id="ARBA00005658"/>
    </source>
</evidence>
<evidence type="ECO:0000313" key="11">
    <source>
        <dbReference type="Proteomes" id="UP000292685"/>
    </source>
</evidence>
<feature type="compositionally biased region" description="Basic and acidic residues" evidence="8">
    <location>
        <begin position="595"/>
        <end position="604"/>
    </location>
</feature>
<feature type="transmembrane region" description="Helical" evidence="9">
    <location>
        <begin position="113"/>
        <end position="132"/>
    </location>
</feature>
<dbReference type="Proteomes" id="UP000292685">
    <property type="component" value="Unassembled WGS sequence"/>
</dbReference>
<evidence type="ECO:0000256" key="5">
    <source>
        <dbReference type="ARBA" id="ARBA00022692"/>
    </source>
</evidence>
<feature type="transmembrane region" description="Helical" evidence="9">
    <location>
        <begin position="441"/>
        <end position="463"/>
    </location>
</feature>
<accession>A0A4Q8AAI3</accession>
<dbReference type="AlphaFoldDB" id="A0A4Q8AAI3"/>
<sequence length="604" mass="64000">MSTPESTRDLLQALHKVTTRKQRPHGEQGLDRVIFGVAGVLALAFVVWGFVSPEGLSAVAGDLLTGTISNFGWLFVIAASFFLIFVIVVAASKFGTIRLGKDDEVPEFRTSSWIAMMFASGMGIGLVFYGVAEPLWYYMAPPPRTVDAQTSEAMLTAMGTTMFHWGLYPWAMYAIVGLGLAYGTFRLGRRQLFSSMFVPLFGQKAVDGVGGKVINILAILATLFGSACSLGLGAIQIGGGIQSVGLMESIGTTTLVVIIAVLTAGFVASAASGIAKGIQALSNINMVLAILLAVLVFIGGPTLFILNVLPNALGSFIADLPHMASRTAASGGAELEAWMSSWTIFYWAWWVSWTPFVGLFIARISRGRTIRQFVTGVLFVPTVISLIWFSVMGGGAIGIQQRAEASGGVVEPIVNLVEGAPDLNFDTALFDFMLHLQVPGWLSVTMMIVAVVLIGIFFVTSADSASIVMGTLSENGSTEPSRRIVIFWGVAVGAVAAAMLLAGGDEPAAALTGLKNITIVSSLPFLIVMLLLCVSLWKDLSQDAVVLQGQLARQVLADTVATAVDRYDGEPFEIHTMEAGTDEQEAVPATADTVTGERENASSS</sequence>
<keyword evidence="11" id="KW-1185">Reference proteome</keyword>
<dbReference type="NCBIfam" id="TIGR00842">
    <property type="entry name" value="bcct"/>
    <property type="match status" value="1"/>
</dbReference>
<dbReference type="OrthoDB" id="9775735at2"/>
<dbReference type="PANTHER" id="PTHR30047">
    <property type="entry name" value="HIGH-AFFINITY CHOLINE TRANSPORT PROTEIN-RELATED"/>
    <property type="match status" value="1"/>
</dbReference>
<evidence type="ECO:0000256" key="1">
    <source>
        <dbReference type="ARBA" id="ARBA00004651"/>
    </source>
</evidence>
<feature type="transmembrane region" description="Helical" evidence="9">
    <location>
        <begin position="167"/>
        <end position="185"/>
    </location>
</feature>
<feature type="transmembrane region" description="Helical" evidence="9">
    <location>
        <begin position="213"/>
        <end position="235"/>
    </location>
</feature>
<feature type="transmembrane region" description="Helical" evidence="9">
    <location>
        <begin position="71"/>
        <end position="92"/>
    </location>
</feature>
<feature type="transmembrane region" description="Helical" evidence="9">
    <location>
        <begin position="344"/>
        <end position="362"/>
    </location>
</feature>
<keyword evidence="6 9" id="KW-1133">Transmembrane helix</keyword>
<comment type="caution">
    <text evidence="10">The sequence shown here is derived from an EMBL/GenBank/DDBJ whole genome shotgun (WGS) entry which is preliminary data.</text>
</comment>
<dbReference type="Pfam" id="PF02028">
    <property type="entry name" value="BCCT"/>
    <property type="match status" value="1"/>
</dbReference>
<feature type="transmembrane region" description="Helical" evidence="9">
    <location>
        <begin position="30"/>
        <end position="51"/>
    </location>
</feature>